<dbReference type="GO" id="GO:0006491">
    <property type="term" value="P:N-glycan processing"/>
    <property type="evidence" value="ECO:0000318"/>
    <property type="project" value="GO_Central"/>
</dbReference>
<dbReference type="PANTHER" id="PTHR11987:SF53">
    <property type="entry name" value="ALPHA-2,8-SIALYLTRANSFERASE 8F-LIKE"/>
    <property type="match status" value="1"/>
</dbReference>
<dbReference type="OMA" id="HNMSWEY"/>
<reference evidence="11" key="1">
    <citation type="journal article" date="2020" name="Nat. Ecol. Evol.">
        <title>Deeply conserved synteny resolves early events in vertebrate evolution.</title>
        <authorList>
            <person name="Simakov O."/>
            <person name="Marletaz F."/>
            <person name="Yue J.X."/>
            <person name="O'Connell B."/>
            <person name="Jenkins J."/>
            <person name="Brandt A."/>
            <person name="Calef R."/>
            <person name="Tung C.H."/>
            <person name="Huang T.K."/>
            <person name="Schmutz J."/>
            <person name="Satoh N."/>
            <person name="Yu J.K."/>
            <person name="Putnam N.H."/>
            <person name="Green R.E."/>
            <person name="Rokhsar D.S."/>
        </authorList>
    </citation>
    <scope>NUCLEOTIDE SEQUENCE [LARGE SCALE GENOMIC DNA]</scope>
    <source>
        <strain evidence="11">S238N-H82</strain>
    </source>
</reference>
<sequence length="311" mass="35333">MKMIISYDKNSTLTDEDLHMLTISDDWSFNQTAADLVSNASTSLMPNRLFWVAELGKAQKTAKCPINKAKKLPRHACLPSNVVRHQKTCALVGNSGILLGSDCGSEIDSKDYVVRMNLPLVRGFEKDVGKRTSMTIMNSETVRRLAISAGLKNRSQDAYESRLRGIEGSVLVIHKASIRGLLEALRRYGSRSFVGLASKTMRFGNDKEFNEINRIASTIAGQRFTLWPTMGLTTVIMVNTFCDRLHLYGFYPYQKDLDNRPIPYHYFPDDPLKPIIPNVNGHHNMSWEYNLHRELHRQGVYRMHLGPCRVK</sequence>
<dbReference type="GO" id="GO:0009311">
    <property type="term" value="P:oligosaccharide metabolic process"/>
    <property type="evidence" value="ECO:0000318"/>
    <property type="project" value="GO_Central"/>
</dbReference>
<accession>A0A9J7N2B4</accession>
<keyword evidence="9" id="KW-0472">Membrane</keyword>
<evidence type="ECO:0000256" key="10">
    <source>
        <dbReference type="ARBA" id="ARBA00023180"/>
    </source>
</evidence>
<evidence type="ECO:0000256" key="9">
    <source>
        <dbReference type="ARBA" id="ARBA00023136"/>
    </source>
</evidence>
<evidence type="ECO:0000256" key="1">
    <source>
        <dbReference type="ARBA" id="ARBA00004323"/>
    </source>
</evidence>
<name>A0A9J7N2B4_BRAFL</name>
<dbReference type="Pfam" id="PF00777">
    <property type="entry name" value="Glyco_transf_29"/>
    <property type="match status" value="1"/>
</dbReference>
<keyword evidence="4" id="KW-0808">Transferase</keyword>
<dbReference type="InterPro" id="IPR001675">
    <property type="entry name" value="Glyco_trans_29"/>
</dbReference>
<dbReference type="Proteomes" id="UP000001554">
    <property type="component" value="Chromosome 10"/>
</dbReference>
<dbReference type="OrthoDB" id="10264956at2759"/>
<proteinExistence type="inferred from homology"/>
<evidence type="ECO:0000256" key="5">
    <source>
        <dbReference type="ARBA" id="ARBA00022692"/>
    </source>
</evidence>
<dbReference type="GeneID" id="118424592"/>
<dbReference type="AlphaFoldDB" id="A0A9J7N2B4"/>
<dbReference type="GO" id="GO:0000139">
    <property type="term" value="C:Golgi membrane"/>
    <property type="evidence" value="ECO:0007669"/>
    <property type="project" value="UniProtKB-SubCell"/>
</dbReference>
<dbReference type="InterPro" id="IPR038578">
    <property type="entry name" value="GT29-like_sf"/>
</dbReference>
<dbReference type="InterPro" id="IPR050943">
    <property type="entry name" value="Glycosyltr_29_Sialyltrsf"/>
</dbReference>
<evidence type="ECO:0000256" key="2">
    <source>
        <dbReference type="ARBA" id="ARBA00006003"/>
    </source>
</evidence>
<evidence type="ECO:0000313" key="12">
    <source>
        <dbReference type="RefSeq" id="XP_035689121.1"/>
    </source>
</evidence>
<evidence type="ECO:0000256" key="8">
    <source>
        <dbReference type="ARBA" id="ARBA00023034"/>
    </source>
</evidence>
<keyword evidence="10" id="KW-0325">Glycoprotein</keyword>
<dbReference type="KEGG" id="bfo:118424592"/>
<dbReference type="CDD" id="cd23963">
    <property type="entry name" value="GT29_ST8SIA"/>
    <property type="match status" value="1"/>
</dbReference>
<dbReference type="Gene3D" id="3.90.1480.20">
    <property type="entry name" value="Glycosyl transferase family 29"/>
    <property type="match status" value="1"/>
</dbReference>
<dbReference type="GO" id="GO:0003828">
    <property type="term" value="F:alpha-N-acetylneuraminate alpha-2,8-sialyltransferase activity"/>
    <property type="evidence" value="ECO:0000318"/>
    <property type="project" value="GO_Central"/>
</dbReference>
<keyword evidence="8" id="KW-0333">Golgi apparatus</keyword>
<evidence type="ECO:0000256" key="3">
    <source>
        <dbReference type="ARBA" id="ARBA00022676"/>
    </source>
</evidence>
<keyword evidence="7" id="KW-1133">Transmembrane helix</keyword>
<gene>
    <name evidence="12" type="primary">LOC118424592</name>
</gene>
<reference evidence="12" key="2">
    <citation type="submission" date="2025-08" db="UniProtKB">
        <authorList>
            <consortium name="RefSeq"/>
        </authorList>
    </citation>
    <scope>IDENTIFICATION</scope>
    <source>
        <strain evidence="12">S238N-H82</strain>
        <tissue evidence="12">Testes</tissue>
    </source>
</reference>
<keyword evidence="3" id="KW-0328">Glycosyltransferase</keyword>
<keyword evidence="5" id="KW-0812">Transmembrane</keyword>
<dbReference type="PANTHER" id="PTHR11987">
    <property type="entry name" value="ALPHA-2,8-SIALYLTRANSFERASE"/>
    <property type="match status" value="1"/>
</dbReference>
<comment type="similarity">
    <text evidence="2">Belongs to the glycosyltransferase 29 family.</text>
</comment>
<keyword evidence="11" id="KW-1185">Reference proteome</keyword>
<dbReference type="RefSeq" id="XP_035689121.1">
    <property type="nucleotide sequence ID" value="XM_035833228.1"/>
</dbReference>
<comment type="subcellular location">
    <subcellularLocation>
        <location evidence="1">Golgi apparatus membrane</location>
        <topology evidence="1">Single-pass type II membrane protein</topology>
    </subcellularLocation>
</comment>
<evidence type="ECO:0000313" key="11">
    <source>
        <dbReference type="Proteomes" id="UP000001554"/>
    </source>
</evidence>
<evidence type="ECO:0000256" key="6">
    <source>
        <dbReference type="ARBA" id="ARBA00022968"/>
    </source>
</evidence>
<keyword evidence="6" id="KW-0735">Signal-anchor</keyword>
<organism evidence="11 12">
    <name type="scientific">Branchiostoma floridae</name>
    <name type="common">Florida lancelet</name>
    <name type="synonym">Amphioxus</name>
    <dbReference type="NCBI Taxonomy" id="7739"/>
    <lineage>
        <taxon>Eukaryota</taxon>
        <taxon>Metazoa</taxon>
        <taxon>Chordata</taxon>
        <taxon>Cephalochordata</taxon>
        <taxon>Leptocardii</taxon>
        <taxon>Amphioxiformes</taxon>
        <taxon>Branchiostomatidae</taxon>
        <taxon>Branchiostoma</taxon>
    </lineage>
</organism>
<evidence type="ECO:0000256" key="7">
    <source>
        <dbReference type="ARBA" id="ARBA00022989"/>
    </source>
</evidence>
<protein>
    <submittedName>
        <fullName evidence="12">Alpha-2,8-sialyltransferase 8B-like</fullName>
    </submittedName>
</protein>
<evidence type="ECO:0000256" key="4">
    <source>
        <dbReference type="ARBA" id="ARBA00022679"/>
    </source>
</evidence>